<dbReference type="AlphaFoldDB" id="M1DE72"/>
<dbReference type="Gramene" id="PGSC0003DMT400087618">
    <property type="protein sequence ID" value="PGSC0003DMT400087618"/>
    <property type="gene ID" value="PGSC0003DMG400037189"/>
</dbReference>
<proteinExistence type="predicted"/>
<keyword evidence="3" id="KW-1185">Reference proteome</keyword>
<accession>M1DE72</accession>
<protein>
    <submittedName>
        <fullName evidence="2">Uncharacterized protein</fullName>
    </submittedName>
</protein>
<evidence type="ECO:0000256" key="1">
    <source>
        <dbReference type="SAM" id="MobiDB-lite"/>
    </source>
</evidence>
<dbReference type="EnsemblPlants" id="PGSC0003DMT400087618">
    <property type="protein sequence ID" value="PGSC0003DMT400087618"/>
    <property type="gene ID" value="PGSC0003DMG400037189"/>
</dbReference>
<reference evidence="2" key="2">
    <citation type="submission" date="2015-06" db="UniProtKB">
        <authorList>
            <consortium name="EnsemblPlants"/>
        </authorList>
    </citation>
    <scope>IDENTIFICATION</scope>
    <source>
        <strain evidence="2">DM1-3 516 R44</strain>
    </source>
</reference>
<evidence type="ECO:0000313" key="2">
    <source>
        <dbReference type="EnsemblPlants" id="PGSC0003DMT400087618"/>
    </source>
</evidence>
<evidence type="ECO:0000313" key="3">
    <source>
        <dbReference type="Proteomes" id="UP000011115"/>
    </source>
</evidence>
<organism evidence="2 3">
    <name type="scientific">Solanum tuberosum</name>
    <name type="common">Potato</name>
    <dbReference type="NCBI Taxonomy" id="4113"/>
    <lineage>
        <taxon>Eukaryota</taxon>
        <taxon>Viridiplantae</taxon>
        <taxon>Streptophyta</taxon>
        <taxon>Embryophyta</taxon>
        <taxon>Tracheophyta</taxon>
        <taxon>Spermatophyta</taxon>
        <taxon>Magnoliopsida</taxon>
        <taxon>eudicotyledons</taxon>
        <taxon>Gunneridae</taxon>
        <taxon>Pentapetalae</taxon>
        <taxon>asterids</taxon>
        <taxon>lamiids</taxon>
        <taxon>Solanales</taxon>
        <taxon>Solanaceae</taxon>
        <taxon>Solanoideae</taxon>
        <taxon>Solaneae</taxon>
        <taxon>Solanum</taxon>
    </lineage>
</organism>
<dbReference type="PaxDb" id="4113-PGSC0003DMT400087618"/>
<reference evidence="3" key="1">
    <citation type="journal article" date="2011" name="Nature">
        <title>Genome sequence and analysis of the tuber crop potato.</title>
        <authorList>
            <consortium name="The Potato Genome Sequencing Consortium"/>
        </authorList>
    </citation>
    <scope>NUCLEOTIDE SEQUENCE [LARGE SCALE GENOMIC DNA]</scope>
    <source>
        <strain evidence="3">cv. DM1-3 516 R44</strain>
    </source>
</reference>
<sequence>MTALMTQMDKLKSNMVKVKGRCKRKDKYILPNNRRNNENKEIKRIKGMLSTIIRKVTEQDKGLEVLKEDIEGMKRIIWSHSKVVQLLEDLMSHVLPQLHPQRNRGWPNEDMANPNNES</sequence>
<feature type="region of interest" description="Disordered" evidence="1">
    <location>
        <begin position="97"/>
        <end position="118"/>
    </location>
</feature>
<dbReference type="InParanoid" id="M1DE72"/>
<name>M1DE72_SOLTU</name>
<dbReference type="HOGENOM" id="CLU_029307_9_2_1"/>
<dbReference type="Proteomes" id="UP000011115">
    <property type="component" value="Unassembled WGS sequence"/>
</dbReference>